<dbReference type="GO" id="GO:0015421">
    <property type="term" value="F:ABC-type oligopeptide transporter activity"/>
    <property type="evidence" value="ECO:0007669"/>
    <property type="project" value="TreeGrafter"/>
</dbReference>
<feature type="transmembrane region" description="Helical" evidence="9">
    <location>
        <begin position="140"/>
        <end position="165"/>
    </location>
</feature>
<keyword evidence="7 9" id="KW-1133">Transmembrane helix</keyword>
<feature type="domain" description="ABC transmembrane type-1" evidence="11">
    <location>
        <begin position="34"/>
        <end position="313"/>
    </location>
</feature>
<dbReference type="FunFam" id="3.40.50.300:FF:000854">
    <property type="entry name" value="Multidrug ABC transporter ATP-binding protein"/>
    <property type="match status" value="1"/>
</dbReference>
<dbReference type="PROSITE" id="PS50893">
    <property type="entry name" value="ABC_TRANSPORTER_2"/>
    <property type="match status" value="1"/>
</dbReference>
<feature type="transmembrane region" description="Helical" evidence="9">
    <location>
        <begin position="171"/>
        <end position="193"/>
    </location>
</feature>
<evidence type="ECO:0000256" key="4">
    <source>
        <dbReference type="ARBA" id="ARBA00022692"/>
    </source>
</evidence>
<dbReference type="OrthoDB" id="4381633at2"/>
<dbReference type="PROSITE" id="PS00211">
    <property type="entry name" value="ABC_TRANSPORTER_1"/>
    <property type="match status" value="1"/>
</dbReference>
<accession>A0A243QCM8</accession>
<dbReference type="CDD" id="cd03228">
    <property type="entry name" value="ABCC_MRP_Like"/>
    <property type="match status" value="1"/>
</dbReference>
<keyword evidence="4 9" id="KW-0812">Transmembrane</keyword>
<dbReference type="InterPro" id="IPR039421">
    <property type="entry name" value="Type_1_exporter"/>
</dbReference>
<dbReference type="Pfam" id="PF00005">
    <property type="entry name" value="ABC_tran"/>
    <property type="match status" value="1"/>
</dbReference>
<dbReference type="InterPro" id="IPR036640">
    <property type="entry name" value="ABC1_TM_sf"/>
</dbReference>
<keyword evidence="6" id="KW-0067">ATP-binding</keyword>
<evidence type="ECO:0000256" key="8">
    <source>
        <dbReference type="ARBA" id="ARBA00023136"/>
    </source>
</evidence>
<proteinExistence type="predicted"/>
<feature type="transmembrane region" description="Helical" evidence="9">
    <location>
        <begin position="28"/>
        <end position="50"/>
    </location>
</feature>
<dbReference type="GO" id="GO:0005524">
    <property type="term" value="F:ATP binding"/>
    <property type="evidence" value="ECO:0007669"/>
    <property type="project" value="UniProtKB-KW"/>
</dbReference>
<evidence type="ECO:0000256" key="5">
    <source>
        <dbReference type="ARBA" id="ARBA00022741"/>
    </source>
</evidence>
<dbReference type="EMBL" id="NGFO01000009">
    <property type="protein sequence ID" value="OUC79078.1"/>
    <property type="molecule type" value="Genomic_DNA"/>
</dbReference>
<dbReference type="Gene3D" id="3.40.50.300">
    <property type="entry name" value="P-loop containing nucleotide triphosphate hydrolases"/>
    <property type="match status" value="1"/>
</dbReference>
<keyword evidence="3" id="KW-1003">Cell membrane</keyword>
<organism evidence="12 13">
    <name type="scientific">Gordonia lacunae</name>
    <dbReference type="NCBI Taxonomy" id="417102"/>
    <lineage>
        <taxon>Bacteria</taxon>
        <taxon>Bacillati</taxon>
        <taxon>Actinomycetota</taxon>
        <taxon>Actinomycetes</taxon>
        <taxon>Mycobacteriales</taxon>
        <taxon>Gordoniaceae</taxon>
        <taxon>Gordonia</taxon>
    </lineage>
</organism>
<feature type="domain" description="ABC transporter" evidence="10">
    <location>
        <begin position="346"/>
        <end position="581"/>
    </location>
</feature>
<dbReference type="InterPro" id="IPR011527">
    <property type="entry name" value="ABC1_TM_dom"/>
</dbReference>
<dbReference type="GO" id="GO:0005886">
    <property type="term" value="C:plasma membrane"/>
    <property type="evidence" value="ECO:0007669"/>
    <property type="project" value="UniProtKB-SubCell"/>
</dbReference>
<dbReference type="CDD" id="cd18548">
    <property type="entry name" value="ABC_6TM_Tm287_like"/>
    <property type="match status" value="1"/>
</dbReference>
<comment type="subcellular location">
    <subcellularLocation>
        <location evidence="1">Cell membrane</location>
        <topology evidence="1">Multi-pass membrane protein</topology>
    </subcellularLocation>
</comment>
<dbReference type="InterPro" id="IPR003593">
    <property type="entry name" value="AAA+_ATPase"/>
</dbReference>
<dbReference type="Gene3D" id="1.20.1560.10">
    <property type="entry name" value="ABC transporter type 1, transmembrane domain"/>
    <property type="match status" value="1"/>
</dbReference>
<keyword evidence="5" id="KW-0547">Nucleotide-binding</keyword>
<evidence type="ECO:0000259" key="10">
    <source>
        <dbReference type="PROSITE" id="PS50893"/>
    </source>
</evidence>
<dbReference type="PROSITE" id="PS50929">
    <property type="entry name" value="ABC_TM1F"/>
    <property type="match status" value="1"/>
</dbReference>
<protein>
    <submittedName>
        <fullName evidence="12">ABC transporter permease</fullName>
    </submittedName>
</protein>
<dbReference type="InterPro" id="IPR027417">
    <property type="entry name" value="P-loop_NTPase"/>
</dbReference>
<reference evidence="12 13" key="1">
    <citation type="submission" date="2017-05" db="EMBL/GenBank/DDBJ databases">
        <title>Biotechnological potential of actinobacteria isolated from South African environments.</title>
        <authorList>
            <person name="Le Roes-Hill M."/>
            <person name="Prins A."/>
            <person name="Durrell K.A."/>
        </authorList>
    </citation>
    <scope>NUCLEOTIDE SEQUENCE [LARGE SCALE GENOMIC DNA]</scope>
    <source>
        <strain evidence="12">BS2</strain>
    </source>
</reference>
<feature type="transmembrane region" description="Helical" evidence="9">
    <location>
        <begin position="70"/>
        <end position="92"/>
    </location>
</feature>
<evidence type="ECO:0000256" key="9">
    <source>
        <dbReference type="SAM" id="Phobius"/>
    </source>
</evidence>
<dbReference type="InterPro" id="IPR003439">
    <property type="entry name" value="ABC_transporter-like_ATP-bd"/>
</dbReference>
<keyword evidence="2" id="KW-0813">Transport</keyword>
<evidence type="ECO:0000256" key="7">
    <source>
        <dbReference type="ARBA" id="ARBA00022989"/>
    </source>
</evidence>
<comment type="caution">
    <text evidence="12">The sequence shown here is derived from an EMBL/GenBank/DDBJ whole genome shotgun (WGS) entry which is preliminary data.</text>
</comment>
<evidence type="ECO:0000313" key="13">
    <source>
        <dbReference type="Proteomes" id="UP000194632"/>
    </source>
</evidence>
<evidence type="ECO:0000256" key="1">
    <source>
        <dbReference type="ARBA" id="ARBA00004651"/>
    </source>
</evidence>
<dbReference type="GO" id="GO:0016887">
    <property type="term" value="F:ATP hydrolysis activity"/>
    <property type="evidence" value="ECO:0007669"/>
    <property type="project" value="InterPro"/>
</dbReference>
<dbReference type="PANTHER" id="PTHR43394:SF1">
    <property type="entry name" value="ATP-BINDING CASSETTE SUB-FAMILY B MEMBER 10, MITOCHONDRIAL"/>
    <property type="match status" value="1"/>
</dbReference>
<feature type="transmembrane region" description="Helical" evidence="9">
    <location>
        <begin position="289"/>
        <end position="311"/>
    </location>
</feature>
<dbReference type="Proteomes" id="UP000194632">
    <property type="component" value="Unassembled WGS sequence"/>
</dbReference>
<dbReference type="Pfam" id="PF00664">
    <property type="entry name" value="ABC_membrane"/>
    <property type="match status" value="1"/>
</dbReference>
<dbReference type="RefSeq" id="WP_086535212.1">
    <property type="nucleotide sequence ID" value="NZ_NGFO01000009.1"/>
</dbReference>
<sequence>MPVTRSLSKDEVRALLALLFDALRTTRWACVGFLLFQLASVFTTLAQPALNAAIIDDGILRGDVATIKRVGVLMVVVAVANLVVSIGATFLASHISATAARDLRIRLHSRISAFSDPQVHSIGLSSLLTRTTGDVGQIQGFLFVGLTVVVTAPLMLFGALVLSLAQGWRMAPVLVVAGTVLVILVAVLVRRLVPWAAQLQRRLDVVNRVLREQLRGIAIIRTFRREDRERARFAAENDELTHVALRLGRLQVLMLPMVTVVSNLAVVAVTALGAVFVDRGEMQIGQITATVGYLAQILLAVSLLTMIAGIIPRAVTSAGRITAVLDTEPLDPGAPQTAEVSTPPAIVFDAVSVSYPGAEAPTVDEVSLFCAPGTVTGILGGTGSGKSTLLSLPLRFADPTSGLLRWDEDDVTGLAPAWVRARSAFVGQGAELITGTIADNLRIARPDATDDELWAALEVAAAADFVSTRPGALEASVSQEGRNFSGGQRQRLALARAVLRRPSLYVLDDPFSALDVDTEATIIDRLRRTDPDATVLLAAQRVSSVQRADVIAVLDAGRIVDLGTDSVLRDRSEIYREIAYAQAVTNA</sequence>
<dbReference type="SUPFAM" id="SSF52540">
    <property type="entry name" value="P-loop containing nucleoside triphosphate hydrolases"/>
    <property type="match status" value="1"/>
</dbReference>
<evidence type="ECO:0000256" key="2">
    <source>
        <dbReference type="ARBA" id="ARBA00022448"/>
    </source>
</evidence>
<name>A0A243QCM8_9ACTN</name>
<dbReference type="STRING" id="417102.CA982_10200"/>
<dbReference type="PANTHER" id="PTHR43394">
    <property type="entry name" value="ATP-DEPENDENT PERMEASE MDL1, MITOCHONDRIAL"/>
    <property type="match status" value="1"/>
</dbReference>
<dbReference type="InterPro" id="IPR017871">
    <property type="entry name" value="ABC_transporter-like_CS"/>
</dbReference>
<gene>
    <name evidence="12" type="ORF">CA982_10200</name>
</gene>
<keyword evidence="13" id="KW-1185">Reference proteome</keyword>
<evidence type="ECO:0000256" key="3">
    <source>
        <dbReference type="ARBA" id="ARBA00022475"/>
    </source>
</evidence>
<evidence type="ECO:0000313" key="12">
    <source>
        <dbReference type="EMBL" id="OUC79078.1"/>
    </source>
</evidence>
<dbReference type="SMART" id="SM00382">
    <property type="entry name" value="AAA"/>
    <property type="match status" value="1"/>
</dbReference>
<evidence type="ECO:0000256" key="6">
    <source>
        <dbReference type="ARBA" id="ARBA00022840"/>
    </source>
</evidence>
<keyword evidence="8 9" id="KW-0472">Membrane</keyword>
<feature type="transmembrane region" description="Helical" evidence="9">
    <location>
        <begin position="252"/>
        <end position="277"/>
    </location>
</feature>
<dbReference type="SUPFAM" id="SSF90123">
    <property type="entry name" value="ABC transporter transmembrane region"/>
    <property type="match status" value="1"/>
</dbReference>
<evidence type="ECO:0000259" key="11">
    <source>
        <dbReference type="PROSITE" id="PS50929"/>
    </source>
</evidence>
<dbReference type="AlphaFoldDB" id="A0A243QCM8"/>